<dbReference type="InterPro" id="IPR017896">
    <property type="entry name" value="4Fe4S_Fe-S-bd"/>
</dbReference>
<comment type="cofactor">
    <cofactor evidence="1">
        <name>[4Fe-4S] cluster</name>
        <dbReference type="ChEBI" id="CHEBI:49883"/>
    </cofactor>
</comment>
<dbReference type="Proteomes" id="UP000593766">
    <property type="component" value="Chromosome"/>
</dbReference>
<name>A0A7M1UPC3_9CREN</name>
<evidence type="ECO:0000313" key="9">
    <source>
        <dbReference type="EMBL" id="QOR94115.1"/>
    </source>
</evidence>
<protein>
    <submittedName>
        <fullName evidence="9">4Fe-4S binding protein</fullName>
    </submittedName>
</protein>
<dbReference type="PROSITE" id="PS00198">
    <property type="entry name" value="4FE4S_FER_1"/>
    <property type="match status" value="1"/>
</dbReference>
<keyword evidence="4" id="KW-0677">Repeat</keyword>
<dbReference type="OrthoDB" id="23478at2157"/>
<evidence type="ECO:0000256" key="6">
    <source>
        <dbReference type="ARBA" id="ARBA00023004"/>
    </source>
</evidence>
<dbReference type="PANTHER" id="PTHR43724">
    <property type="entry name" value="PYRUVATE SYNTHASE SUBUNIT PORD"/>
    <property type="match status" value="1"/>
</dbReference>
<dbReference type="SUPFAM" id="SSF54862">
    <property type="entry name" value="4Fe-4S ferredoxins"/>
    <property type="match status" value="1"/>
</dbReference>
<organism evidence="9 10">
    <name type="scientific">Thermosphaera chiliense</name>
    <dbReference type="NCBI Taxonomy" id="3402707"/>
    <lineage>
        <taxon>Archaea</taxon>
        <taxon>Thermoproteota</taxon>
        <taxon>Thermoprotei</taxon>
        <taxon>Desulfurococcales</taxon>
        <taxon>Desulfurococcaceae</taxon>
        <taxon>Thermosphaera</taxon>
    </lineage>
</organism>
<evidence type="ECO:0000256" key="7">
    <source>
        <dbReference type="ARBA" id="ARBA00023014"/>
    </source>
</evidence>
<feature type="domain" description="4Fe-4S ferredoxin-type" evidence="8">
    <location>
        <begin position="31"/>
        <end position="59"/>
    </location>
</feature>
<dbReference type="EMBL" id="CP063144">
    <property type="protein sequence ID" value="QOR94115.1"/>
    <property type="molecule type" value="Genomic_DNA"/>
</dbReference>
<proteinExistence type="predicted"/>
<dbReference type="AlphaFoldDB" id="A0A7M1UPC3"/>
<dbReference type="Gene3D" id="3.30.70.20">
    <property type="match status" value="1"/>
</dbReference>
<evidence type="ECO:0000256" key="5">
    <source>
        <dbReference type="ARBA" id="ARBA00022982"/>
    </source>
</evidence>
<dbReference type="GO" id="GO:0016625">
    <property type="term" value="F:oxidoreductase activity, acting on the aldehyde or oxo group of donors, iron-sulfur protein as acceptor"/>
    <property type="evidence" value="ECO:0007669"/>
    <property type="project" value="InterPro"/>
</dbReference>
<dbReference type="GO" id="GO:0046872">
    <property type="term" value="F:metal ion binding"/>
    <property type="evidence" value="ECO:0007669"/>
    <property type="project" value="UniProtKB-KW"/>
</dbReference>
<keyword evidence="6" id="KW-0408">Iron</keyword>
<evidence type="ECO:0000256" key="4">
    <source>
        <dbReference type="ARBA" id="ARBA00022737"/>
    </source>
</evidence>
<accession>A0A7M1UPC3</accession>
<dbReference type="GO" id="GO:0051539">
    <property type="term" value="F:4 iron, 4 sulfur cluster binding"/>
    <property type="evidence" value="ECO:0007669"/>
    <property type="project" value="UniProtKB-KW"/>
</dbReference>
<evidence type="ECO:0000256" key="3">
    <source>
        <dbReference type="ARBA" id="ARBA00022723"/>
    </source>
</evidence>
<dbReference type="InterPro" id="IPR011898">
    <property type="entry name" value="PorD_KorD"/>
</dbReference>
<dbReference type="PROSITE" id="PS51379">
    <property type="entry name" value="4FE4S_FER_2"/>
    <property type="match status" value="2"/>
</dbReference>
<keyword evidence="7" id="KW-0411">Iron-sulfur</keyword>
<keyword evidence="5" id="KW-0249">Electron transport</keyword>
<evidence type="ECO:0000256" key="2">
    <source>
        <dbReference type="ARBA" id="ARBA00022485"/>
    </source>
</evidence>
<dbReference type="GeneID" id="59454877"/>
<feature type="domain" description="4Fe-4S ferredoxin-type" evidence="8">
    <location>
        <begin position="60"/>
        <end position="89"/>
    </location>
</feature>
<keyword evidence="3" id="KW-0479">Metal-binding</keyword>
<dbReference type="NCBIfam" id="TIGR02179">
    <property type="entry name" value="PorD_KorD"/>
    <property type="match status" value="1"/>
</dbReference>
<sequence length="93" mass="10558">MSSQRGWKELPLGGIAYRLSTDVKTGDWRALKPVVDHNKCTKCMLCWLFCPDMAIVWDGEKIQVNYDYCKGCGICAHECPVKAISMIPEFEEV</sequence>
<gene>
    <name evidence="9" type="ORF">IMZ38_05625</name>
</gene>
<dbReference type="InterPro" id="IPR017900">
    <property type="entry name" value="4Fe4S_Fe_S_CS"/>
</dbReference>
<keyword evidence="2" id="KW-0004">4Fe-4S</keyword>
<keyword evidence="10" id="KW-1185">Reference proteome</keyword>
<dbReference type="OMA" id="GWKDIPI"/>
<dbReference type="RefSeq" id="WP_013129256.1">
    <property type="nucleotide sequence ID" value="NZ_CP063144.1"/>
</dbReference>
<keyword evidence="5" id="KW-0813">Transport</keyword>
<dbReference type="KEGG" id="tcs:IMZ38_05625"/>
<evidence type="ECO:0000313" key="10">
    <source>
        <dbReference type="Proteomes" id="UP000593766"/>
    </source>
</evidence>
<reference evidence="9 10" key="1">
    <citation type="submission" date="2020-10" db="EMBL/GenBank/DDBJ databases">
        <title>Complete genome sequence of Thermosphaera aggregans strain 3507.</title>
        <authorList>
            <person name="Zayulina K.S."/>
            <person name="Elcheninov A.G."/>
            <person name="Toshchakov S.V."/>
            <person name="Kublanov I.V."/>
            <person name="Kochetkova T.V."/>
        </authorList>
    </citation>
    <scope>NUCLEOTIDE SEQUENCE [LARGE SCALE GENOMIC DNA]</scope>
    <source>
        <strain evidence="9 10">3507</strain>
    </source>
</reference>
<dbReference type="PANTHER" id="PTHR43724:SF1">
    <property type="entry name" value="PYRUVATE SYNTHASE SUBUNIT PORD"/>
    <property type="match status" value="1"/>
</dbReference>
<evidence type="ECO:0000259" key="8">
    <source>
        <dbReference type="PROSITE" id="PS51379"/>
    </source>
</evidence>
<dbReference type="Pfam" id="PF14697">
    <property type="entry name" value="Fer4_21"/>
    <property type="match status" value="1"/>
</dbReference>
<evidence type="ECO:0000256" key="1">
    <source>
        <dbReference type="ARBA" id="ARBA00001966"/>
    </source>
</evidence>